<feature type="domain" description="N-acetyltransferase" evidence="1">
    <location>
        <begin position="10"/>
        <end position="164"/>
    </location>
</feature>
<dbReference type="InterPro" id="IPR016181">
    <property type="entry name" value="Acyl_CoA_acyltransferase"/>
</dbReference>
<dbReference type="Gene3D" id="3.40.630.30">
    <property type="match status" value="1"/>
</dbReference>
<dbReference type="Pfam" id="PF00583">
    <property type="entry name" value="Acetyltransf_1"/>
    <property type="match status" value="1"/>
</dbReference>
<name>A0A7X0CZX2_9HYPH</name>
<evidence type="ECO:0000259" key="1">
    <source>
        <dbReference type="PROSITE" id="PS51186"/>
    </source>
</evidence>
<dbReference type="CDD" id="cd04301">
    <property type="entry name" value="NAT_SF"/>
    <property type="match status" value="1"/>
</dbReference>
<dbReference type="Proteomes" id="UP000547879">
    <property type="component" value="Unassembled WGS sequence"/>
</dbReference>
<dbReference type="InterPro" id="IPR000182">
    <property type="entry name" value="GNAT_dom"/>
</dbReference>
<protein>
    <submittedName>
        <fullName evidence="2">GNAT superfamily N-acetyltransferase</fullName>
    </submittedName>
</protein>
<dbReference type="PANTHER" id="PTHR43305:SF1">
    <property type="entry name" value="FAMILY N-ACETYLTRANSFERASE, PUTATIVE (AFU_ORTHOLOGUE AFUA_2G01380)-RELATED"/>
    <property type="match status" value="1"/>
</dbReference>
<gene>
    <name evidence="2" type="ORF">HNQ72_002221</name>
</gene>
<sequence>MEAESPSQLDDVRSLITAFVAWHRQRHVEDIALIERYFDADAFDRELETLPGYYAPPKGSLLIAYEDSRPAGCVALRDLGDEICEMKRMFVRPEFRGRGIGLALANRVLENARSLGYHRIRLDTSHRQDEAMNLYRKLGFTEIEPYYDVSDDLRAWLVFFEMRL</sequence>
<accession>A0A7X0CZX2</accession>
<dbReference type="AlphaFoldDB" id="A0A7X0CZX2"/>
<dbReference type="InterPro" id="IPR052777">
    <property type="entry name" value="Acetyltransferase_Enz"/>
</dbReference>
<dbReference type="EMBL" id="JACHEG010000002">
    <property type="protein sequence ID" value="MBB6162403.1"/>
    <property type="molecule type" value="Genomic_DNA"/>
</dbReference>
<evidence type="ECO:0000313" key="3">
    <source>
        <dbReference type="Proteomes" id="UP000547879"/>
    </source>
</evidence>
<dbReference type="GO" id="GO:0016747">
    <property type="term" value="F:acyltransferase activity, transferring groups other than amino-acyl groups"/>
    <property type="evidence" value="ECO:0007669"/>
    <property type="project" value="InterPro"/>
</dbReference>
<dbReference type="SUPFAM" id="SSF55729">
    <property type="entry name" value="Acyl-CoA N-acyltransferases (Nat)"/>
    <property type="match status" value="1"/>
</dbReference>
<reference evidence="2 3" key="1">
    <citation type="submission" date="2020-08" db="EMBL/GenBank/DDBJ databases">
        <title>Genomic Encyclopedia of Type Strains, Phase IV (KMG-IV): sequencing the most valuable type-strain genomes for metagenomic binning, comparative biology and taxonomic classification.</title>
        <authorList>
            <person name="Goeker M."/>
        </authorList>
    </citation>
    <scope>NUCLEOTIDE SEQUENCE [LARGE SCALE GENOMIC DNA]</scope>
    <source>
        <strain evidence="2 3">DSM 100734</strain>
    </source>
</reference>
<dbReference type="PROSITE" id="PS51186">
    <property type="entry name" value="GNAT"/>
    <property type="match status" value="1"/>
</dbReference>
<proteinExistence type="predicted"/>
<dbReference type="PANTHER" id="PTHR43305">
    <property type="entry name" value="FAMILY N-ACETYLTRANSFERASE, PUTATIVE (AFU_ORTHOLOGUE AFUA_2G01380)-RELATED"/>
    <property type="match status" value="1"/>
</dbReference>
<keyword evidence="3" id="KW-1185">Reference proteome</keyword>
<organism evidence="2 3">
    <name type="scientific">Rhizobium wenxiniae</name>
    <dbReference type="NCBI Taxonomy" id="1737357"/>
    <lineage>
        <taxon>Bacteria</taxon>
        <taxon>Pseudomonadati</taxon>
        <taxon>Pseudomonadota</taxon>
        <taxon>Alphaproteobacteria</taxon>
        <taxon>Hyphomicrobiales</taxon>
        <taxon>Rhizobiaceae</taxon>
        <taxon>Rhizobium/Agrobacterium group</taxon>
        <taxon>Rhizobium</taxon>
    </lineage>
</organism>
<evidence type="ECO:0000313" key="2">
    <source>
        <dbReference type="EMBL" id="MBB6162403.1"/>
    </source>
</evidence>
<comment type="caution">
    <text evidence="2">The sequence shown here is derived from an EMBL/GenBank/DDBJ whole genome shotgun (WGS) entry which is preliminary data.</text>
</comment>
<keyword evidence="2" id="KW-0808">Transferase</keyword>